<evidence type="ECO:0000313" key="2">
    <source>
        <dbReference type="EMBL" id="KAK9290723.1"/>
    </source>
</evidence>
<sequence>MGVLAGAYQAIQPPSPKICGSADGPPVTAPRIKLSDGRHLAYKEHGVPKDIAKYKIVFVHGFDSCKHDAIVAETLSLLGLESKFYVIGFSMGGEVIWSCLKYIPHRLAGATRLSPVVNYWWPSFPANLSKKAYYQQFRQDQWTLRVAHYTPWLNYWWNTQKLFPASSVIARRPDILSRHDKELNHSSRRDYMVRQLGEYESLHHDLIIGFGTWDFDPMEMKSLFPNKEGSVHLWHGDEDLYVPVSLQRYIAQQLPWIHYHKSPGAGHMFPYADGMSDATLKALLIGENLPSREPCLTICGLIILLTYKEAIRPPTPKICGSADGPPITGPRIKLSDGRHLAYKEHGVPKDIAKHKIVFVHGFDSCRHDAVVADSLSPEIVEDLGVYVVSFDRPGYGESDPNTKQTVKSMALDVEELADKLGLGSKFYVIGFSMGGQVIWSCLKYIPHRLAGATLLTPAINYWWPGFPATLSKEAYYQQFLEDQWALRVAHYTPWLTYWWNTKKLFPSSGVIANNPDLNSRQDKEIMPKISSITDYIIRQQGEYESLHRDMIIGFGTWEFDPMELKNPFPNNEGSVHLWQGDEDFLVPVMLQRYIAKRLPWIHYHELPGAGHEFPYADGMCDAIIKALLIGEK</sequence>
<dbReference type="InterPro" id="IPR000073">
    <property type="entry name" value="AB_hydrolase_1"/>
</dbReference>
<protein>
    <recommendedName>
        <fullName evidence="1">AB hydrolase-1 domain-containing protein</fullName>
    </recommendedName>
</protein>
<feature type="domain" description="AB hydrolase-1" evidence="1">
    <location>
        <begin position="356"/>
        <end position="613"/>
    </location>
</feature>
<dbReference type="PANTHER" id="PTHR45763:SF51">
    <property type="entry name" value="ALPHA_BETA-HYDROLASES SUPERFAMILY PROTEIN"/>
    <property type="match status" value="1"/>
</dbReference>
<keyword evidence="3" id="KW-1185">Reference proteome</keyword>
<dbReference type="AlphaFoldDB" id="A0AAP0X8K2"/>
<dbReference type="PANTHER" id="PTHR45763">
    <property type="entry name" value="HYDROLASE, ALPHA/BETA FOLD FAMILY PROTEIN, EXPRESSED-RELATED"/>
    <property type="match status" value="1"/>
</dbReference>
<dbReference type="EMBL" id="JBBPBK010000002">
    <property type="protein sequence ID" value="KAK9290723.1"/>
    <property type="molecule type" value="Genomic_DNA"/>
</dbReference>
<proteinExistence type="predicted"/>
<name>A0AAP0X8K2_LIQFO</name>
<dbReference type="SUPFAM" id="SSF53474">
    <property type="entry name" value="alpha/beta-Hydrolases"/>
    <property type="match status" value="2"/>
</dbReference>
<comment type="caution">
    <text evidence="2">The sequence shown here is derived from an EMBL/GenBank/DDBJ whole genome shotgun (WGS) entry which is preliminary data.</text>
</comment>
<dbReference type="InterPro" id="IPR029058">
    <property type="entry name" value="AB_hydrolase_fold"/>
</dbReference>
<evidence type="ECO:0000259" key="1">
    <source>
        <dbReference type="Pfam" id="PF00561"/>
    </source>
</evidence>
<reference evidence="2 3" key="1">
    <citation type="journal article" date="2024" name="Plant J.">
        <title>Genome sequences and population genomics reveal climatic adaptation and genomic divergence between two closely related sweetgum species.</title>
        <authorList>
            <person name="Xu W.Q."/>
            <person name="Ren C.Q."/>
            <person name="Zhang X.Y."/>
            <person name="Comes H.P."/>
            <person name="Liu X.H."/>
            <person name="Li Y.G."/>
            <person name="Kettle C.J."/>
            <person name="Jalonen R."/>
            <person name="Gaisberger H."/>
            <person name="Ma Y.Z."/>
            <person name="Qiu Y.X."/>
        </authorList>
    </citation>
    <scope>NUCLEOTIDE SEQUENCE [LARGE SCALE GENOMIC DNA]</scope>
    <source>
        <strain evidence="2">Hangzhou</strain>
    </source>
</reference>
<dbReference type="Proteomes" id="UP001415857">
    <property type="component" value="Unassembled WGS sequence"/>
</dbReference>
<gene>
    <name evidence="2" type="ORF">L1049_008897</name>
</gene>
<organism evidence="2 3">
    <name type="scientific">Liquidambar formosana</name>
    <name type="common">Formosan gum</name>
    <dbReference type="NCBI Taxonomy" id="63359"/>
    <lineage>
        <taxon>Eukaryota</taxon>
        <taxon>Viridiplantae</taxon>
        <taxon>Streptophyta</taxon>
        <taxon>Embryophyta</taxon>
        <taxon>Tracheophyta</taxon>
        <taxon>Spermatophyta</taxon>
        <taxon>Magnoliopsida</taxon>
        <taxon>eudicotyledons</taxon>
        <taxon>Gunneridae</taxon>
        <taxon>Pentapetalae</taxon>
        <taxon>Saxifragales</taxon>
        <taxon>Altingiaceae</taxon>
        <taxon>Liquidambar</taxon>
    </lineage>
</organism>
<accession>A0AAP0X8K2</accession>
<dbReference type="FunFam" id="3.40.50.1820:FF:000270">
    <property type="entry name" value="Alpha/beta-Hydrolases superfamily protein"/>
    <property type="match status" value="1"/>
</dbReference>
<evidence type="ECO:0000313" key="3">
    <source>
        <dbReference type="Proteomes" id="UP001415857"/>
    </source>
</evidence>
<dbReference type="Gene3D" id="3.40.50.1820">
    <property type="entry name" value="alpha/beta hydrolase"/>
    <property type="match status" value="2"/>
</dbReference>
<dbReference type="Pfam" id="PF00561">
    <property type="entry name" value="Abhydrolase_1"/>
    <property type="match status" value="1"/>
</dbReference>